<gene>
    <name evidence="2" type="ORF">KHQ06_23110</name>
</gene>
<organism evidence="2 3">
    <name type="scientific">Nocardia tengchongensis</name>
    <dbReference type="NCBI Taxonomy" id="2055889"/>
    <lineage>
        <taxon>Bacteria</taxon>
        <taxon>Bacillati</taxon>
        <taxon>Actinomycetota</taxon>
        <taxon>Actinomycetes</taxon>
        <taxon>Mycobacteriales</taxon>
        <taxon>Nocardiaceae</taxon>
        <taxon>Nocardia</taxon>
    </lineage>
</organism>
<feature type="chain" id="PRO_5047152599" description="Bacterial spore germination immunoglobulin-like domain-containing protein" evidence="1">
    <location>
        <begin position="26"/>
        <end position="162"/>
    </location>
</feature>
<reference evidence="2 3" key="1">
    <citation type="submission" date="2021-04" db="EMBL/GenBank/DDBJ databases">
        <title>Nocardia tengchongensis.</title>
        <authorList>
            <person name="Zhuang k."/>
            <person name="Ran Y."/>
            <person name="Li W."/>
        </authorList>
    </citation>
    <scope>NUCLEOTIDE SEQUENCE [LARGE SCALE GENOMIC DNA]</scope>
    <source>
        <strain evidence="2 3">CFH S0057</strain>
    </source>
</reference>
<evidence type="ECO:0000313" key="3">
    <source>
        <dbReference type="Proteomes" id="UP000683310"/>
    </source>
</evidence>
<protein>
    <recommendedName>
        <fullName evidence="4">Bacterial spore germination immunoglobulin-like domain-containing protein</fullName>
    </recommendedName>
</protein>
<feature type="signal peptide" evidence="1">
    <location>
        <begin position="1"/>
        <end position="25"/>
    </location>
</feature>
<dbReference type="Proteomes" id="UP000683310">
    <property type="component" value="Chromosome"/>
</dbReference>
<proteinExistence type="predicted"/>
<evidence type="ECO:0008006" key="4">
    <source>
        <dbReference type="Google" id="ProtNLM"/>
    </source>
</evidence>
<accession>A0ABX8CJ39</accession>
<evidence type="ECO:0000313" key="2">
    <source>
        <dbReference type="EMBL" id="QVI19306.1"/>
    </source>
</evidence>
<evidence type="ECO:0000256" key="1">
    <source>
        <dbReference type="SAM" id="SignalP"/>
    </source>
</evidence>
<keyword evidence="3" id="KW-1185">Reference proteome</keyword>
<dbReference type="PROSITE" id="PS51257">
    <property type="entry name" value="PROKAR_LIPOPROTEIN"/>
    <property type="match status" value="1"/>
</dbReference>
<keyword evidence="1" id="KW-0732">Signal</keyword>
<name>A0ABX8CJ39_9NOCA</name>
<dbReference type="EMBL" id="CP074371">
    <property type="protein sequence ID" value="QVI19306.1"/>
    <property type="molecule type" value="Genomic_DNA"/>
</dbReference>
<sequence>MTRRGGALIAGLLAVAALGAGCSSAPQPAAPAPVAAPTVTPRMAEPPAATLTVSAGEVRLAPGPFTDRVRLSGARLEGASVRGNLAITSDVSDVLALEVQAAFYDATGHLVGTGTFQHADEEPGGGGTHVPSVDGIPFTIVSAPDGAPVSAAVLSIPVLVNE</sequence>